<reference evidence="4" key="1">
    <citation type="submission" date="2014-12" db="EMBL/GenBank/DDBJ databases">
        <title>Genome Sequence of Valsa Canker Pathogens Uncovers a Specific Adaption of Colonization on Woody Bark.</title>
        <authorList>
            <person name="Yin Z."/>
            <person name="Liu H."/>
            <person name="Gao X."/>
            <person name="Li Z."/>
            <person name="Song N."/>
            <person name="Ke X."/>
            <person name="Dai Q."/>
            <person name="Wu Y."/>
            <person name="Sun Y."/>
            <person name="Xu J.-R."/>
            <person name="Kang Z.K."/>
            <person name="Wang L."/>
            <person name="Huang L."/>
        </authorList>
    </citation>
    <scope>NUCLEOTIDE SEQUENCE [LARGE SCALE GENOMIC DNA]</scope>
    <source>
        <strain evidence="4">SXYL134</strain>
    </source>
</reference>
<dbReference type="SUPFAM" id="SSF53474">
    <property type="entry name" value="alpha/beta-Hydrolases"/>
    <property type="match status" value="1"/>
</dbReference>
<organism evidence="3 4">
    <name type="scientific">Cytospora mali</name>
    <name type="common">Apple Valsa canker fungus</name>
    <name type="synonym">Valsa mali</name>
    <dbReference type="NCBI Taxonomy" id="578113"/>
    <lineage>
        <taxon>Eukaryota</taxon>
        <taxon>Fungi</taxon>
        <taxon>Dikarya</taxon>
        <taxon>Ascomycota</taxon>
        <taxon>Pezizomycotina</taxon>
        <taxon>Sordariomycetes</taxon>
        <taxon>Sordariomycetidae</taxon>
        <taxon>Diaporthales</taxon>
        <taxon>Cytosporaceae</taxon>
        <taxon>Cytospora</taxon>
    </lineage>
</organism>
<dbReference type="EMBL" id="KN714677">
    <property type="protein sequence ID" value="KUI54976.1"/>
    <property type="molecule type" value="Genomic_DNA"/>
</dbReference>
<dbReference type="STRING" id="694573.A0A194UTM8"/>
<evidence type="ECO:0000313" key="3">
    <source>
        <dbReference type="EMBL" id="KUI54976.1"/>
    </source>
</evidence>
<evidence type="ECO:0000259" key="2">
    <source>
        <dbReference type="Pfam" id="PF07859"/>
    </source>
</evidence>
<protein>
    <recommendedName>
        <fullName evidence="2">Alpha/beta hydrolase fold-3 domain-containing protein</fullName>
    </recommendedName>
</protein>
<sequence length="329" mass="35994">MEAARWPRHPRHLPPHLKETTFDIPLPDGTTSRTIITRPASTSNDIKKCPLIILFHGGSWSVGSPEFMLSPARGYATLFGAIVACPSYRLIPENPFSAPMQSSWEVTAWLSHPENLKHGPLKGEHVEFEPSLGIVLGGVSAGGNISAVIAGIAAENAANENSTLANGLGKIAHPIKGIFLSIPVLVHETMVPAEYASLWTSRVDNADAAVLSAERQLASEKSLRADFHSPWYTPLNLDLDSIRGYHTPRVYFQAGSLDCLRDDSIVYEKALRDKGISETRINVLEGVGHYGWTTLPAPLCHSDLMRTVSLDGMGWLLGKDWDKTQELPY</sequence>
<proteinExistence type="predicted"/>
<keyword evidence="4" id="KW-1185">Reference proteome</keyword>
<dbReference type="AlphaFoldDB" id="A0A194UTM8"/>
<dbReference type="OrthoDB" id="408631at2759"/>
<dbReference type="InterPro" id="IPR050300">
    <property type="entry name" value="GDXG_lipolytic_enzyme"/>
</dbReference>
<dbReference type="Gene3D" id="3.40.50.1820">
    <property type="entry name" value="alpha/beta hydrolase"/>
    <property type="match status" value="1"/>
</dbReference>
<evidence type="ECO:0000313" key="4">
    <source>
        <dbReference type="Proteomes" id="UP000078576"/>
    </source>
</evidence>
<dbReference type="GO" id="GO:0016787">
    <property type="term" value="F:hydrolase activity"/>
    <property type="evidence" value="ECO:0007669"/>
    <property type="project" value="UniProtKB-KW"/>
</dbReference>
<feature type="domain" description="Alpha/beta hydrolase fold-3" evidence="2">
    <location>
        <begin position="53"/>
        <end position="289"/>
    </location>
</feature>
<accession>A0A194UTM8</accession>
<gene>
    <name evidence="3" type="ORF">VP1G_02355</name>
</gene>
<dbReference type="InterPro" id="IPR029058">
    <property type="entry name" value="AB_hydrolase_fold"/>
</dbReference>
<keyword evidence="1" id="KW-0378">Hydrolase</keyword>
<dbReference type="PANTHER" id="PTHR48081">
    <property type="entry name" value="AB HYDROLASE SUPERFAMILY PROTEIN C4A8.06C"/>
    <property type="match status" value="1"/>
</dbReference>
<evidence type="ECO:0000256" key="1">
    <source>
        <dbReference type="ARBA" id="ARBA00022801"/>
    </source>
</evidence>
<dbReference type="Pfam" id="PF07859">
    <property type="entry name" value="Abhydrolase_3"/>
    <property type="match status" value="1"/>
</dbReference>
<name>A0A194UTM8_CYTMA</name>
<dbReference type="PANTHER" id="PTHR48081:SF8">
    <property type="entry name" value="ALPHA_BETA HYDROLASE FOLD-3 DOMAIN-CONTAINING PROTEIN-RELATED"/>
    <property type="match status" value="1"/>
</dbReference>
<dbReference type="InterPro" id="IPR013094">
    <property type="entry name" value="AB_hydrolase_3"/>
</dbReference>
<dbReference type="Proteomes" id="UP000078576">
    <property type="component" value="Unassembled WGS sequence"/>
</dbReference>